<gene>
    <name evidence="2" type="ORF">A3A38_03365</name>
</gene>
<protein>
    <recommendedName>
        <fullName evidence="4">VanZ-like domain-containing protein</fullName>
    </recommendedName>
</protein>
<evidence type="ECO:0000256" key="1">
    <source>
        <dbReference type="SAM" id="Phobius"/>
    </source>
</evidence>
<accession>A0A1F6EHL2</accession>
<dbReference type="AlphaFoldDB" id="A0A1F6EHL2"/>
<feature type="transmembrane region" description="Helical" evidence="1">
    <location>
        <begin position="7"/>
        <end position="26"/>
    </location>
</feature>
<comment type="caution">
    <text evidence="2">The sequence shown here is derived from an EMBL/GenBank/DDBJ whole genome shotgun (WGS) entry which is preliminary data.</text>
</comment>
<feature type="transmembrane region" description="Helical" evidence="1">
    <location>
        <begin position="64"/>
        <end position="82"/>
    </location>
</feature>
<keyword evidence="1" id="KW-0812">Transmembrane</keyword>
<dbReference type="Pfam" id="PF09997">
    <property type="entry name" value="DUF2238"/>
    <property type="match status" value="1"/>
</dbReference>
<evidence type="ECO:0008006" key="4">
    <source>
        <dbReference type="Google" id="ProtNLM"/>
    </source>
</evidence>
<organism evidence="2 3">
    <name type="scientific">Candidatus Kaiserbacteria bacterium RIFCSPLOWO2_01_FULL_53_17</name>
    <dbReference type="NCBI Taxonomy" id="1798511"/>
    <lineage>
        <taxon>Bacteria</taxon>
        <taxon>Candidatus Kaiseribacteriota</taxon>
    </lineage>
</organism>
<dbReference type="EMBL" id="MFLY01000008">
    <property type="protein sequence ID" value="OGG73140.1"/>
    <property type="molecule type" value="Genomic_DNA"/>
</dbReference>
<dbReference type="InterPro" id="IPR014509">
    <property type="entry name" value="YjdF-like"/>
</dbReference>
<evidence type="ECO:0000313" key="3">
    <source>
        <dbReference type="Proteomes" id="UP000177306"/>
    </source>
</evidence>
<reference evidence="2 3" key="1">
    <citation type="journal article" date="2016" name="Nat. Commun.">
        <title>Thousands of microbial genomes shed light on interconnected biogeochemical processes in an aquifer system.</title>
        <authorList>
            <person name="Anantharaman K."/>
            <person name="Brown C.T."/>
            <person name="Hug L.A."/>
            <person name="Sharon I."/>
            <person name="Castelle C.J."/>
            <person name="Probst A.J."/>
            <person name="Thomas B.C."/>
            <person name="Singh A."/>
            <person name="Wilkins M.J."/>
            <person name="Karaoz U."/>
            <person name="Brodie E.L."/>
            <person name="Williams K.H."/>
            <person name="Hubbard S.S."/>
            <person name="Banfield J.F."/>
        </authorList>
    </citation>
    <scope>NUCLEOTIDE SEQUENCE [LARGE SCALE GENOMIC DNA]</scope>
</reference>
<feature type="transmembrane region" description="Helical" evidence="1">
    <location>
        <begin position="94"/>
        <end position="116"/>
    </location>
</feature>
<sequence length="136" mass="15395">MREQQLFYTQACLIAFVGAVHIIALDQYLYWRFPWLDLFVHFFAALWIALFAVWFCVVTTRGRAFGKILAVVILAGIGWELFEIWGGIPREANFAFDTALDLTMDTLGGISGFFLASRMLARDTIVPHGTDKNDPS</sequence>
<dbReference type="Proteomes" id="UP000177306">
    <property type="component" value="Unassembled WGS sequence"/>
</dbReference>
<keyword evidence="1" id="KW-1133">Transmembrane helix</keyword>
<evidence type="ECO:0000313" key="2">
    <source>
        <dbReference type="EMBL" id="OGG73140.1"/>
    </source>
</evidence>
<proteinExistence type="predicted"/>
<feature type="transmembrane region" description="Helical" evidence="1">
    <location>
        <begin position="38"/>
        <end position="57"/>
    </location>
</feature>
<keyword evidence="1" id="KW-0472">Membrane</keyword>
<name>A0A1F6EHL2_9BACT</name>